<evidence type="ECO:0000256" key="3">
    <source>
        <dbReference type="ARBA" id="ARBA00023002"/>
    </source>
</evidence>
<organism evidence="4 5">
    <name type="scientific">Aspergillus carbonarius (strain ITEM 5010)</name>
    <dbReference type="NCBI Taxonomy" id="602072"/>
    <lineage>
        <taxon>Eukaryota</taxon>
        <taxon>Fungi</taxon>
        <taxon>Dikarya</taxon>
        <taxon>Ascomycota</taxon>
        <taxon>Pezizomycotina</taxon>
        <taxon>Eurotiomycetes</taxon>
        <taxon>Eurotiomycetidae</taxon>
        <taxon>Eurotiales</taxon>
        <taxon>Aspergillaceae</taxon>
        <taxon>Aspergillus</taxon>
        <taxon>Aspergillus subgen. Circumdati</taxon>
    </lineage>
</organism>
<evidence type="ECO:0000256" key="1">
    <source>
        <dbReference type="ARBA" id="ARBA00006484"/>
    </source>
</evidence>
<dbReference type="SUPFAM" id="SSF51735">
    <property type="entry name" value="NAD(P)-binding Rossmann-fold domains"/>
    <property type="match status" value="1"/>
</dbReference>
<dbReference type="Pfam" id="PF13561">
    <property type="entry name" value="adh_short_C2"/>
    <property type="match status" value="1"/>
</dbReference>
<dbReference type="PRINTS" id="PR00081">
    <property type="entry name" value="GDHRDH"/>
</dbReference>
<dbReference type="GO" id="GO:0016491">
    <property type="term" value="F:oxidoreductase activity"/>
    <property type="evidence" value="ECO:0007669"/>
    <property type="project" value="UniProtKB-KW"/>
</dbReference>
<dbReference type="CDD" id="cd05233">
    <property type="entry name" value="SDR_c"/>
    <property type="match status" value="1"/>
</dbReference>
<evidence type="ECO:0000313" key="5">
    <source>
        <dbReference type="Proteomes" id="UP000188318"/>
    </source>
</evidence>
<sequence>MATSNQSLRGHLAIVTGAGKSNGLGFAIASLLADQGADIVLHYNTSQSAAAQNVAALQARGVQAVAIQADAASTAFGTDLVAATQAAFPGRPIDILVNNAGRASFSPSLDAIPVADFDALFHANVRGPFLLLQAALPHLRSPGARIINIGTVVAQIGTKWANLYAGSKAALTTLTRGWAEELGPRGITANVVAPGPIHTDMVPDEGHELTQRFRSEQAVKRNGTVQEVAAAVGFLASPGSSFITGQVLAVDGGISHR</sequence>
<keyword evidence="5" id="KW-1185">Reference proteome</keyword>
<proteinExistence type="inferred from homology"/>
<keyword evidence="3" id="KW-0560">Oxidoreductase</keyword>
<protein>
    <submittedName>
        <fullName evidence="4">Uncharacterized protein</fullName>
    </submittedName>
</protein>
<dbReference type="InterPro" id="IPR036291">
    <property type="entry name" value="NAD(P)-bd_dom_sf"/>
</dbReference>
<dbReference type="STRING" id="602072.A0A1R3RM83"/>
<dbReference type="PRINTS" id="PR00080">
    <property type="entry name" value="SDRFAMILY"/>
</dbReference>
<accession>A0A1R3RM83</accession>
<dbReference type="PANTHER" id="PTHR43639:SF1">
    <property type="entry name" value="SHORT-CHAIN DEHYDROGENASE_REDUCTASE FAMILY PROTEIN"/>
    <property type="match status" value="1"/>
</dbReference>
<dbReference type="AlphaFoldDB" id="A0A1R3RM83"/>
<reference evidence="5" key="1">
    <citation type="journal article" date="2017" name="Genome Biol.">
        <title>Comparative genomics reveals high biological diversity and specific adaptations in the industrially and medically important fungal genus Aspergillus.</title>
        <authorList>
            <person name="de Vries R.P."/>
            <person name="Riley R."/>
            <person name="Wiebenga A."/>
            <person name="Aguilar-Osorio G."/>
            <person name="Amillis S."/>
            <person name="Uchima C.A."/>
            <person name="Anderluh G."/>
            <person name="Asadollahi M."/>
            <person name="Askin M."/>
            <person name="Barry K."/>
            <person name="Battaglia E."/>
            <person name="Bayram O."/>
            <person name="Benocci T."/>
            <person name="Braus-Stromeyer S.A."/>
            <person name="Caldana C."/>
            <person name="Canovas D."/>
            <person name="Cerqueira G.C."/>
            <person name="Chen F."/>
            <person name="Chen W."/>
            <person name="Choi C."/>
            <person name="Clum A."/>
            <person name="Dos Santos R.A."/>
            <person name="Damasio A.R."/>
            <person name="Diallinas G."/>
            <person name="Emri T."/>
            <person name="Fekete E."/>
            <person name="Flipphi M."/>
            <person name="Freyberg S."/>
            <person name="Gallo A."/>
            <person name="Gournas C."/>
            <person name="Habgood R."/>
            <person name="Hainaut M."/>
            <person name="Harispe M.L."/>
            <person name="Henrissat B."/>
            <person name="Hilden K.S."/>
            <person name="Hope R."/>
            <person name="Hossain A."/>
            <person name="Karabika E."/>
            <person name="Karaffa L."/>
            <person name="Karanyi Z."/>
            <person name="Krasevec N."/>
            <person name="Kuo A."/>
            <person name="Kusch H."/>
            <person name="LaButti K."/>
            <person name="Lagendijk E.L."/>
            <person name="Lapidus A."/>
            <person name="Levasseur A."/>
            <person name="Lindquist E."/>
            <person name="Lipzen A."/>
            <person name="Logrieco A.F."/>
            <person name="MacCabe A."/>
            <person name="Maekelae M.R."/>
            <person name="Malavazi I."/>
            <person name="Melin P."/>
            <person name="Meyer V."/>
            <person name="Mielnichuk N."/>
            <person name="Miskei M."/>
            <person name="Molnar A.P."/>
            <person name="Mule G."/>
            <person name="Ngan C.Y."/>
            <person name="Orejas M."/>
            <person name="Orosz E."/>
            <person name="Ouedraogo J.P."/>
            <person name="Overkamp K.M."/>
            <person name="Park H.-S."/>
            <person name="Perrone G."/>
            <person name="Piumi F."/>
            <person name="Punt P.J."/>
            <person name="Ram A.F."/>
            <person name="Ramon A."/>
            <person name="Rauscher S."/>
            <person name="Record E."/>
            <person name="Riano-Pachon D.M."/>
            <person name="Robert V."/>
            <person name="Roehrig J."/>
            <person name="Ruller R."/>
            <person name="Salamov A."/>
            <person name="Salih N.S."/>
            <person name="Samson R.A."/>
            <person name="Sandor E."/>
            <person name="Sanguinetti M."/>
            <person name="Schuetze T."/>
            <person name="Sepcic K."/>
            <person name="Shelest E."/>
            <person name="Sherlock G."/>
            <person name="Sophianopoulou V."/>
            <person name="Squina F.M."/>
            <person name="Sun H."/>
            <person name="Susca A."/>
            <person name="Todd R.B."/>
            <person name="Tsang A."/>
            <person name="Unkles S.E."/>
            <person name="van de Wiele N."/>
            <person name="van Rossen-Uffink D."/>
            <person name="Oliveira J.V."/>
            <person name="Vesth T.C."/>
            <person name="Visser J."/>
            <person name="Yu J.-H."/>
            <person name="Zhou M."/>
            <person name="Andersen M.R."/>
            <person name="Archer D.B."/>
            <person name="Baker S.E."/>
            <person name="Benoit I."/>
            <person name="Brakhage A.A."/>
            <person name="Braus G.H."/>
            <person name="Fischer R."/>
            <person name="Frisvad J.C."/>
            <person name="Goldman G.H."/>
            <person name="Houbraken J."/>
            <person name="Oakley B."/>
            <person name="Pocsi I."/>
            <person name="Scazzocchio C."/>
            <person name="Seiboth B."/>
            <person name="vanKuyk P.A."/>
            <person name="Wortman J."/>
            <person name="Dyer P.S."/>
            <person name="Grigoriev I.V."/>
        </authorList>
    </citation>
    <scope>NUCLEOTIDE SEQUENCE [LARGE SCALE GENOMIC DNA]</scope>
    <source>
        <strain evidence="5">ITEM 5010</strain>
    </source>
</reference>
<dbReference type="Proteomes" id="UP000188318">
    <property type="component" value="Unassembled WGS sequence"/>
</dbReference>
<dbReference type="PANTHER" id="PTHR43639">
    <property type="entry name" value="OXIDOREDUCTASE, SHORT-CHAIN DEHYDROGENASE/REDUCTASE FAMILY (AFU_ORTHOLOGUE AFUA_5G02870)"/>
    <property type="match status" value="1"/>
</dbReference>
<dbReference type="OrthoDB" id="47007at2759"/>
<comment type="similarity">
    <text evidence="1">Belongs to the short-chain dehydrogenases/reductases (SDR) family.</text>
</comment>
<dbReference type="Gene3D" id="3.40.50.720">
    <property type="entry name" value="NAD(P)-binding Rossmann-like Domain"/>
    <property type="match status" value="1"/>
</dbReference>
<keyword evidence="2" id="KW-0521">NADP</keyword>
<evidence type="ECO:0000256" key="2">
    <source>
        <dbReference type="ARBA" id="ARBA00022857"/>
    </source>
</evidence>
<dbReference type="InterPro" id="IPR002347">
    <property type="entry name" value="SDR_fam"/>
</dbReference>
<dbReference type="FunFam" id="3.40.50.720:FF:000084">
    <property type="entry name" value="Short-chain dehydrogenase reductase"/>
    <property type="match status" value="1"/>
</dbReference>
<dbReference type="OMA" id="EQWVLVT"/>
<dbReference type="EMBL" id="KV907500">
    <property type="protein sequence ID" value="OOF95598.1"/>
    <property type="molecule type" value="Genomic_DNA"/>
</dbReference>
<evidence type="ECO:0000313" key="4">
    <source>
        <dbReference type="EMBL" id="OOF95598.1"/>
    </source>
</evidence>
<name>A0A1R3RM83_ASPC5</name>
<dbReference type="VEuPathDB" id="FungiDB:ASPCADRAFT_131065"/>
<gene>
    <name evidence="4" type="ORF">ASPCADRAFT_131065</name>
</gene>